<gene>
    <name evidence="2" type="ORF">HCU73_08945</name>
</gene>
<accession>A0A7X6JXE4</accession>
<keyword evidence="1" id="KW-0472">Membrane</keyword>
<keyword evidence="1" id="KW-0812">Transmembrane</keyword>
<name>A0A7X6JXE4_9RHOB</name>
<protein>
    <submittedName>
        <fullName evidence="2">Uncharacterized protein</fullName>
    </submittedName>
</protein>
<organism evidence="2 3">
    <name type="scientific">Roseicyclus persicicus</name>
    <dbReference type="NCBI Taxonomy" id="2650661"/>
    <lineage>
        <taxon>Bacteria</taxon>
        <taxon>Pseudomonadati</taxon>
        <taxon>Pseudomonadota</taxon>
        <taxon>Alphaproteobacteria</taxon>
        <taxon>Rhodobacterales</taxon>
        <taxon>Roseobacteraceae</taxon>
        <taxon>Roseicyclus</taxon>
    </lineage>
</organism>
<sequence>MDIIHDTSRQLAATAALMEPHMLVPLAALLAAAGLGAWLRRRRKGDRA</sequence>
<comment type="caution">
    <text evidence="2">The sequence shown here is derived from an EMBL/GenBank/DDBJ whole genome shotgun (WGS) entry which is preliminary data.</text>
</comment>
<dbReference type="Proteomes" id="UP000526408">
    <property type="component" value="Unassembled WGS sequence"/>
</dbReference>
<evidence type="ECO:0000313" key="3">
    <source>
        <dbReference type="Proteomes" id="UP000526408"/>
    </source>
</evidence>
<proteinExistence type="predicted"/>
<dbReference type="EMBL" id="JAAZQQ010000002">
    <property type="protein sequence ID" value="NKX44715.1"/>
    <property type="molecule type" value="Genomic_DNA"/>
</dbReference>
<dbReference type="RefSeq" id="WP_168623064.1">
    <property type="nucleotide sequence ID" value="NZ_JAAZQQ010000002.1"/>
</dbReference>
<evidence type="ECO:0000313" key="2">
    <source>
        <dbReference type="EMBL" id="NKX44715.1"/>
    </source>
</evidence>
<feature type="transmembrane region" description="Helical" evidence="1">
    <location>
        <begin position="20"/>
        <end position="39"/>
    </location>
</feature>
<evidence type="ECO:0000256" key="1">
    <source>
        <dbReference type="SAM" id="Phobius"/>
    </source>
</evidence>
<keyword evidence="1" id="KW-1133">Transmembrane helix</keyword>
<dbReference type="AlphaFoldDB" id="A0A7X6JXE4"/>
<keyword evidence="3" id="KW-1185">Reference proteome</keyword>
<reference evidence="2 3" key="1">
    <citation type="submission" date="2020-04" db="EMBL/GenBank/DDBJ databases">
        <authorList>
            <person name="Yoon J."/>
        </authorList>
    </citation>
    <scope>NUCLEOTIDE SEQUENCE [LARGE SCALE GENOMIC DNA]</scope>
    <source>
        <strain evidence="2 3">KMU-115</strain>
    </source>
</reference>